<dbReference type="RefSeq" id="WP_285723536.1">
    <property type="nucleotide sequence ID" value="NZ_BSDD01000002.1"/>
</dbReference>
<reference evidence="2 3" key="1">
    <citation type="journal article" date="2023" name="Antonie Van Leeuwenhoek">
        <title>Mesoterricola silvestris gen. nov., sp. nov., Mesoterricola sediminis sp. nov., Geothrix oryzae sp. nov., Geothrix edaphica sp. nov., Geothrix rubra sp. nov., and Geothrix limicola sp. nov., six novel members of Acidobacteriota isolated from soils.</title>
        <authorList>
            <person name="Itoh H."/>
            <person name="Sugisawa Y."/>
            <person name="Mise K."/>
            <person name="Xu Z."/>
            <person name="Kuniyasu M."/>
            <person name="Ushijima N."/>
            <person name="Kawano K."/>
            <person name="Kobayashi E."/>
            <person name="Shiratori Y."/>
            <person name="Masuda Y."/>
            <person name="Senoo K."/>
        </authorList>
    </citation>
    <scope>NUCLEOTIDE SEQUENCE [LARGE SCALE GENOMIC DNA]</scope>
    <source>
        <strain evidence="2 3">Red803</strain>
    </source>
</reference>
<accession>A0ABQ5Q452</accession>
<dbReference type="EMBL" id="BSDD01000002">
    <property type="protein sequence ID" value="GLH69519.1"/>
    <property type="molecule type" value="Genomic_DNA"/>
</dbReference>
<proteinExistence type="predicted"/>
<organism evidence="2 3">
    <name type="scientific">Geothrix rubra</name>
    <dbReference type="NCBI Taxonomy" id="2927977"/>
    <lineage>
        <taxon>Bacteria</taxon>
        <taxon>Pseudomonadati</taxon>
        <taxon>Acidobacteriota</taxon>
        <taxon>Holophagae</taxon>
        <taxon>Holophagales</taxon>
        <taxon>Holophagaceae</taxon>
        <taxon>Geothrix</taxon>
    </lineage>
</organism>
<dbReference type="Proteomes" id="UP001165089">
    <property type="component" value="Unassembled WGS sequence"/>
</dbReference>
<comment type="caution">
    <text evidence="2">The sequence shown here is derived from an EMBL/GenBank/DDBJ whole genome shotgun (WGS) entry which is preliminary data.</text>
</comment>
<protein>
    <submittedName>
        <fullName evidence="2">Uncharacterized protein</fullName>
    </submittedName>
</protein>
<feature type="region of interest" description="Disordered" evidence="1">
    <location>
        <begin position="35"/>
        <end position="99"/>
    </location>
</feature>
<evidence type="ECO:0000313" key="2">
    <source>
        <dbReference type="EMBL" id="GLH69519.1"/>
    </source>
</evidence>
<sequence length="99" mass="10614">MPRRAFVISALALGLVATARGQEDPVIKARAQRSAALGIPDGDLPPLPKGVVEPPPLPPPETHVKDTRRGRRVKHKAVRKKGHSPRKAPRKAPHAKAAP</sequence>
<evidence type="ECO:0000256" key="1">
    <source>
        <dbReference type="SAM" id="MobiDB-lite"/>
    </source>
</evidence>
<keyword evidence="3" id="KW-1185">Reference proteome</keyword>
<feature type="compositionally biased region" description="Basic residues" evidence="1">
    <location>
        <begin position="68"/>
        <end position="99"/>
    </location>
</feature>
<feature type="compositionally biased region" description="Pro residues" evidence="1">
    <location>
        <begin position="43"/>
        <end position="61"/>
    </location>
</feature>
<gene>
    <name evidence="2" type="ORF">GETHPA_10520</name>
</gene>
<name>A0ABQ5Q452_9BACT</name>
<evidence type="ECO:0000313" key="3">
    <source>
        <dbReference type="Proteomes" id="UP001165089"/>
    </source>
</evidence>